<accession>A0A5C6UGR0</accession>
<evidence type="ECO:0000259" key="2">
    <source>
        <dbReference type="Pfam" id="PF10099"/>
    </source>
</evidence>
<dbReference type="Pfam" id="PF10099">
    <property type="entry name" value="RskA_C"/>
    <property type="match status" value="1"/>
</dbReference>
<dbReference type="OrthoDB" id="9816387at2"/>
<dbReference type="Proteomes" id="UP000321250">
    <property type="component" value="Unassembled WGS sequence"/>
</dbReference>
<dbReference type="AlphaFoldDB" id="A0A5C6UGR0"/>
<evidence type="ECO:0000256" key="1">
    <source>
        <dbReference type="SAM" id="Phobius"/>
    </source>
</evidence>
<dbReference type="InterPro" id="IPR018764">
    <property type="entry name" value="RskA_C"/>
</dbReference>
<dbReference type="EMBL" id="VOQR01000001">
    <property type="protein sequence ID" value="TXC71943.1"/>
    <property type="molecule type" value="Genomic_DNA"/>
</dbReference>
<dbReference type="PANTHER" id="PTHR37461:SF1">
    <property type="entry name" value="ANTI-SIGMA-K FACTOR RSKA"/>
    <property type="match status" value="1"/>
</dbReference>
<sequence length="236" mass="23918">MACVADPDVDLTAAELALGLLDGEERAAALRRLLAEPGFAAEVEWWRERFAALFDLWPEVAAGPHVAARIAATLDGTPVAARTRWPWPVLAAVSSAIAACLLLFIAIDPRPSAPVSQPVPAARPTSLLIATLTGDGDDAAGPVAAAFDAAAGSLRIAAAPAVDADKVAQLWAIGGDGVPHPLALLARTPATLRLTPADRARIVAGAVLAISVEPTGGSPTGLPTGPVIAKGVLARV</sequence>
<dbReference type="PANTHER" id="PTHR37461">
    <property type="entry name" value="ANTI-SIGMA-K FACTOR RSKA"/>
    <property type="match status" value="1"/>
</dbReference>
<evidence type="ECO:0000313" key="3">
    <source>
        <dbReference type="EMBL" id="TXC71943.1"/>
    </source>
</evidence>
<feature type="domain" description="Anti-sigma K factor RskA C-terminal" evidence="2">
    <location>
        <begin position="95"/>
        <end position="227"/>
    </location>
</feature>
<dbReference type="GO" id="GO:0005886">
    <property type="term" value="C:plasma membrane"/>
    <property type="evidence" value="ECO:0007669"/>
    <property type="project" value="InterPro"/>
</dbReference>
<keyword evidence="1" id="KW-0472">Membrane</keyword>
<feature type="transmembrane region" description="Helical" evidence="1">
    <location>
        <begin position="85"/>
        <end position="107"/>
    </location>
</feature>
<protein>
    <submittedName>
        <fullName evidence="3">Anti-sigma factor</fullName>
    </submittedName>
</protein>
<keyword evidence="1" id="KW-0812">Transmembrane</keyword>
<reference evidence="3 4" key="1">
    <citation type="journal article" date="2013" name="Antonie Van Leeuwenhoek">
        <title>Sphingomonas ginsenosidivorax sp. nov., with the ability to transform ginsenosides.</title>
        <authorList>
            <person name="Jin X.F."/>
            <person name="Kim J.K."/>
            <person name="Liu Q.M."/>
            <person name="Kang M.S."/>
            <person name="He D."/>
            <person name="Jin F.X."/>
            <person name="Kim S.C."/>
            <person name="Im W.T."/>
        </authorList>
    </citation>
    <scope>NUCLEOTIDE SEQUENCE [LARGE SCALE GENOMIC DNA]</scope>
    <source>
        <strain evidence="3 4">KHI67</strain>
    </source>
</reference>
<comment type="caution">
    <text evidence="3">The sequence shown here is derived from an EMBL/GenBank/DDBJ whole genome shotgun (WGS) entry which is preliminary data.</text>
</comment>
<gene>
    <name evidence="3" type="ORF">FSB78_14000</name>
</gene>
<proteinExistence type="predicted"/>
<name>A0A5C6UGR0_9SPHN</name>
<keyword evidence="1" id="KW-1133">Transmembrane helix</keyword>
<evidence type="ECO:0000313" key="4">
    <source>
        <dbReference type="Proteomes" id="UP000321250"/>
    </source>
</evidence>
<dbReference type="GO" id="GO:0006417">
    <property type="term" value="P:regulation of translation"/>
    <property type="evidence" value="ECO:0007669"/>
    <property type="project" value="TreeGrafter"/>
</dbReference>
<dbReference type="InterPro" id="IPR051474">
    <property type="entry name" value="Anti-sigma-K/W_factor"/>
</dbReference>
<organism evidence="3 4">
    <name type="scientific">Sphingomonas ginsenosidivorax</name>
    <dbReference type="NCBI Taxonomy" id="862135"/>
    <lineage>
        <taxon>Bacteria</taxon>
        <taxon>Pseudomonadati</taxon>
        <taxon>Pseudomonadota</taxon>
        <taxon>Alphaproteobacteria</taxon>
        <taxon>Sphingomonadales</taxon>
        <taxon>Sphingomonadaceae</taxon>
        <taxon>Sphingomonas</taxon>
    </lineage>
</organism>
<dbReference type="GO" id="GO:0016989">
    <property type="term" value="F:sigma factor antagonist activity"/>
    <property type="evidence" value="ECO:0007669"/>
    <property type="project" value="TreeGrafter"/>
</dbReference>
<keyword evidence="4" id="KW-1185">Reference proteome</keyword>